<sequence>MSEVQMQSLPAGPFGAILADPPWQFTSYGGKHLAPTLGAQPYSTMSLADLKGLPVADSAAKDCLLFMWTVSHLQREAMDVAAAWGFKPVSIAFVWDKGRMGMGYWTRQEAEICHLFKRGKPRRIGKGVRQVIRAPRREHSRKPDAQYDRIERLVAGPYLEMFARQAWPGWTAWGLEAGKFSAANDNQEVRACA</sequence>
<dbReference type="PANTHER" id="PTHR12829:SF7">
    <property type="entry name" value="N6-ADENOSINE-METHYLTRANSFERASE CATALYTIC SUBUNIT"/>
    <property type="match status" value="1"/>
</dbReference>
<dbReference type="AlphaFoldDB" id="A0A9E7D777"/>
<dbReference type="KEGG" id="apol:K9D25_02910"/>
<dbReference type="RefSeq" id="WP_244379056.1">
    <property type="nucleotide sequence ID" value="NZ_CP083239.1"/>
</dbReference>
<keyword evidence="3" id="KW-0949">S-adenosyl-L-methionine</keyword>
<evidence type="ECO:0000256" key="3">
    <source>
        <dbReference type="ARBA" id="ARBA00022691"/>
    </source>
</evidence>
<evidence type="ECO:0000256" key="4">
    <source>
        <dbReference type="PROSITE-ProRule" id="PRU00489"/>
    </source>
</evidence>
<dbReference type="InterPro" id="IPR002052">
    <property type="entry name" value="DNA_methylase_N6_adenine_CS"/>
</dbReference>
<evidence type="ECO:0000313" key="6">
    <source>
        <dbReference type="Proteomes" id="UP000831684"/>
    </source>
</evidence>
<evidence type="ECO:0000256" key="1">
    <source>
        <dbReference type="ARBA" id="ARBA00022603"/>
    </source>
</evidence>
<dbReference type="Proteomes" id="UP000831684">
    <property type="component" value="Chromosome"/>
</dbReference>
<protein>
    <submittedName>
        <fullName evidence="5">MT-A70 family methyltransferase</fullName>
    </submittedName>
</protein>
<dbReference type="InterPro" id="IPR007757">
    <property type="entry name" value="MT-A70-like"/>
</dbReference>
<gene>
    <name evidence="5" type="ORF">K9D25_02910</name>
</gene>
<dbReference type="PANTHER" id="PTHR12829">
    <property type="entry name" value="N6-ADENOSINE-METHYLTRANSFERASE"/>
    <property type="match status" value="1"/>
</dbReference>
<reference evidence="5" key="1">
    <citation type="submission" date="2021-09" db="EMBL/GenBank/DDBJ databases">
        <title>Network and meta-omics reveal the key degrader and cooperation patterns in an efficient 1,4-dioxane-degrading microbial community.</title>
        <authorList>
            <person name="Dai C."/>
        </authorList>
    </citation>
    <scope>NUCLEOTIDE SEQUENCE</scope>
    <source>
        <strain evidence="5">ZM13</strain>
    </source>
</reference>
<dbReference type="PROSITE" id="PS00092">
    <property type="entry name" value="N6_MTASE"/>
    <property type="match status" value="1"/>
</dbReference>
<keyword evidence="1 5" id="KW-0489">Methyltransferase</keyword>
<dbReference type="PROSITE" id="PS51143">
    <property type="entry name" value="MT_A70"/>
    <property type="match status" value="1"/>
</dbReference>
<evidence type="ECO:0000256" key="2">
    <source>
        <dbReference type="ARBA" id="ARBA00022679"/>
    </source>
</evidence>
<evidence type="ECO:0000313" key="5">
    <source>
        <dbReference type="EMBL" id="UOK71691.1"/>
    </source>
</evidence>
<accession>A0A9E7D777</accession>
<dbReference type="GO" id="GO:0008168">
    <property type="term" value="F:methyltransferase activity"/>
    <property type="evidence" value="ECO:0007669"/>
    <property type="project" value="UniProtKB-KW"/>
</dbReference>
<name>A0A9E7D777_9HYPH</name>
<proteinExistence type="inferred from homology"/>
<dbReference type="InterPro" id="IPR029063">
    <property type="entry name" value="SAM-dependent_MTases_sf"/>
</dbReference>
<dbReference type="Pfam" id="PF05063">
    <property type="entry name" value="MT-A70"/>
    <property type="match status" value="1"/>
</dbReference>
<dbReference type="GO" id="GO:0032259">
    <property type="term" value="P:methylation"/>
    <property type="evidence" value="ECO:0007669"/>
    <property type="project" value="UniProtKB-KW"/>
</dbReference>
<dbReference type="GO" id="GO:0003676">
    <property type="term" value="F:nucleic acid binding"/>
    <property type="evidence" value="ECO:0007669"/>
    <property type="project" value="InterPro"/>
</dbReference>
<comment type="similarity">
    <text evidence="4">Belongs to the MT-A70-like family.</text>
</comment>
<keyword evidence="2" id="KW-0808">Transferase</keyword>
<organism evidence="5 6">
    <name type="scientific">Ancylobacter polymorphus</name>
    <dbReference type="NCBI Taxonomy" id="223390"/>
    <lineage>
        <taxon>Bacteria</taxon>
        <taxon>Pseudomonadati</taxon>
        <taxon>Pseudomonadota</taxon>
        <taxon>Alphaproteobacteria</taxon>
        <taxon>Hyphomicrobiales</taxon>
        <taxon>Xanthobacteraceae</taxon>
        <taxon>Ancylobacter</taxon>
    </lineage>
</organism>
<dbReference type="SUPFAM" id="SSF53335">
    <property type="entry name" value="S-adenosyl-L-methionine-dependent methyltransferases"/>
    <property type="match status" value="1"/>
</dbReference>
<dbReference type="EMBL" id="CP083239">
    <property type="protein sequence ID" value="UOK71691.1"/>
    <property type="molecule type" value="Genomic_DNA"/>
</dbReference>